<dbReference type="PANTHER" id="PTHR42760">
    <property type="entry name" value="SHORT-CHAIN DEHYDROGENASES/REDUCTASES FAMILY MEMBER"/>
    <property type="match status" value="1"/>
</dbReference>
<comment type="caution">
    <text evidence="2">The sequence shown here is derived from an EMBL/GenBank/DDBJ whole genome shotgun (WGS) entry which is preliminary data.</text>
</comment>
<dbReference type="RefSeq" id="WP_149683130.1">
    <property type="nucleotide sequence ID" value="NZ_FNBI01000007.1"/>
</dbReference>
<proteinExistence type="inferred from homology"/>
<comment type="similarity">
    <text evidence="1">Belongs to the short-chain dehydrogenases/reductases (SDR) family.</text>
</comment>
<dbReference type="PROSITE" id="PS00061">
    <property type="entry name" value="ADH_SHORT"/>
    <property type="match status" value="1"/>
</dbReference>
<evidence type="ECO:0000313" key="3">
    <source>
        <dbReference type="Proteomes" id="UP000436801"/>
    </source>
</evidence>
<gene>
    <name evidence="2" type="ORF">GQR91_18710</name>
</gene>
<dbReference type="InterPro" id="IPR002347">
    <property type="entry name" value="SDR_fam"/>
</dbReference>
<name>A0A6N8LX98_9SPHN</name>
<dbReference type="PANTHER" id="PTHR42760:SF135">
    <property type="entry name" value="BLL7886 PROTEIN"/>
    <property type="match status" value="1"/>
</dbReference>
<evidence type="ECO:0000313" key="2">
    <source>
        <dbReference type="EMBL" id="MWC45650.1"/>
    </source>
</evidence>
<dbReference type="PRINTS" id="PR00081">
    <property type="entry name" value="GDHRDH"/>
</dbReference>
<dbReference type="Proteomes" id="UP000436801">
    <property type="component" value="Unassembled WGS sequence"/>
</dbReference>
<evidence type="ECO:0000256" key="1">
    <source>
        <dbReference type="ARBA" id="ARBA00006484"/>
    </source>
</evidence>
<dbReference type="AlphaFoldDB" id="A0A6N8LX98"/>
<dbReference type="EMBL" id="WSUT01000007">
    <property type="protein sequence ID" value="MWC45650.1"/>
    <property type="molecule type" value="Genomic_DNA"/>
</dbReference>
<accession>A0A6N8LX98</accession>
<dbReference type="Pfam" id="PF13561">
    <property type="entry name" value="adh_short_C2"/>
    <property type="match status" value="1"/>
</dbReference>
<dbReference type="GO" id="GO:0016616">
    <property type="term" value="F:oxidoreductase activity, acting on the CH-OH group of donors, NAD or NADP as acceptor"/>
    <property type="evidence" value="ECO:0007669"/>
    <property type="project" value="TreeGrafter"/>
</dbReference>
<dbReference type="InterPro" id="IPR020904">
    <property type="entry name" value="Sc_DH/Rdtase_CS"/>
</dbReference>
<dbReference type="OrthoDB" id="9810908at2"/>
<organism evidence="2 3">
    <name type="scientific">Sphingomonas carotinifaciens</name>
    <dbReference type="NCBI Taxonomy" id="1166323"/>
    <lineage>
        <taxon>Bacteria</taxon>
        <taxon>Pseudomonadati</taxon>
        <taxon>Pseudomonadota</taxon>
        <taxon>Alphaproteobacteria</taxon>
        <taxon>Sphingomonadales</taxon>
        <taxon>Sphingomonadaceae</taxon>
        <taxon>Sphingomonas</taxon>
    </lineage>
</organism>
<dbReference type="SUPFAM" id="SSF51735">
    <property type="entry name" value="NAD(P)-binding Rossmann-fold domains"/>
    <property type="match status" value="1"/>
</dbReference>
<dbReference type="GO" id="GO:0030497">
    <property type="term" value="P:fatty acid elongation"/>
    <property type="evidence" value="ECO:0007669"/>
    <property type="project" value="TreeGrafter"/>
</dbReference>
<reference evidence="2 3" key="1">
    <citation type="submission" date="2019-12" db="EMBL/GenBank/DDBJ databases">
        <authorList>
            <person name="Zheng J."/>
        </authorList>
    </citation>
    <scope>NUCLEOTIDE SEQUENCE [LARGE SCALE GENOMIC DNA]</scope>
    <source>
        <strain evidence="2 3">DSM 27347</strain>
    </source>
</reference>
<protein>
    <submittedName>
        <fullName evidence="2">SDR family oxidoreductase</fullName>
    </submittedName>
</protein>
<dbReference type="InterPro" id="IPR036291">
    <property type="entry name" value="NAD(P)-bd_dom_sf"/>
</dbReference>
<dbReference type="Gene3D" id="3.40.50.720">
    <property type="entry name" value="NAD(P)-binding Rossmann-like Domain"/>
    <property type="match status" value="1"/>
</dbReference>
<sequence>MLNPMHIIVTGADGALGAAVIHGLNEAGHRVAALCGRLPLSPGLGFFAAGDLADEANARVVITAAAEWLGHVDGFIHLAGGFLWSETGSATLADWRAMFDANVATAVASATVALHHLQDGGAIIFVGAHSSQPANVGFGPYGAAKSGVARLTEALAAESRPRRIRVNAILPAIIDTPRNRADMPDADPSTWTKPEAIADVVAFLISPAARAITGALLPVTNAA</sequence>